<evidence type="ECO:0000313" key="1">
    <source>
        <dbReference type="EMBL" id="MEQ2164817.1"/>
    </source>
</evidence>
<proteinExistence type="predicted"/>
<protein>
    <recommendedName>
        <fullName evidence="3">Agouti signaling protein</fullName>
    </recommendedName>
</protein>
<dbReference type="Proteomes" id="UP001476798">
    <property type="component" value="Unassembled WGS sequence"/>
</dbReference>
<reference evidence="1 2" key="1">
    <citation type="submission" date="2021-06" db="EMBL/GenBank/DDBJ databases">
        <authorList>
            <person name="Palmer J.M."/>
        </authorList>
    </citation>
    <scope>NUCLEOTIDE SEQUENCE [LARGE SCALE GENOMIC DNA]</scope>
    <source>
        <strain evidence="1 2">GA_2019</strain>
        <tissue evidence="1">Muscle</tissue>
    </source>
</reference>
<dbReference type="EMBL" id="JAHRIO010020618">
    <property type="protein sequence ID" value="MEQ2164817.1"/>
    <property type="molecule type" value="Genomic_DNA"/>
</dbReference>
<name>A0ABV0N3F5_9TELE</name>
<evidence type="ECO:0000313" key="2">
    <source>
        <dbReference type="Proteomes" id="UP001476798"/>
    </source>
</evidence>
<organism evidence="1 2">
    <name type="scientific">Goodea atripinnis</name>
    <dbReference type="NCBI Taxonomy" id="208336"/>
    <lineage>
        <taxon>Eukaryota</taxon>
        <taxon>Metazoa</taxon>
        <taxon>Chordata</taxon>
        <taxon>Craniata</taxon>
        <taxon>Vertebrata</taxon>
        <taxon>Euteleostomi</taxon>
        <taxon>Actinopterygii</taxon>
        <taxon>Neopterygii</taxon>
        <taxon>Teleostei</taxon>
        <taxon>Neoteleostei</taxon>
        <taxon>Acanthomorphata</taxon>
        <taxon>Ovalentaria</taxon>
        <taxon>Atherinomorphae</taxon>
        <taxon>Cyprinodontiformes</taxon>
        <taxon>Goodeidae</taxon>
        <taxon>Goodea</taxon>
    </lineage>
</organism>
<gene>
    <name evidence="1" type="ORF">GOODEAATRI_010594</name>
</gene>
<keyword evidence="2" id="KW-1185">Reference proteome</keyword>
<evidence type="ECO:0008006" key="3">
    <source>
        <dbReference type="Google" id="ProtNLM"/>
    </source>
</evidence>
<comment type="caution">
    <text evidence="1">The sequence shown here is derived from an EMBL/GenBank/DDBJ whole genome shotgun (WGS) entry which is preliminary data.</text>
</comment>
<accession>A0ABV0N3F5</accession>
<sequence length="100" mass="11411">MVFDLCFLCLCSFLPLHRVKNIKFFPSAFIFPLLLCSCCYPFQFALSELPLTLRRSMCKFSKASHSNPVLNGGRIKENPGKTKQKEKKITLLIRSLLLVA</sequence>